<evidence type="ECO:0000313" key="2">
    <source>
        <dbReference type="EMBL" id="CAD1827480.1"/>
    </source>
</evidence>
<dbReference type="InterPro" id="IPR056924">
    <property type="entry name" value="SH3_Tf2-1"/>
</dbReference>
<dbReference type="PANTHER" id="PTHR46148">
    <property type="entry name" value="CHROMO DOMAIN-CONTAINING PROTEIN"/>
    <property type="match status" value="1"/>
</dbReference>
<protein>
    <recommendedName>
        <fullName evidence="1">Tf2-1-like SH3-like domain-containing protein</fullName>
    </recommendedName>
</protein>
<dbReference type="EMBL" id="LR862146">
    <property type="protein sequence ID" value="CAD1827480.1"/>
    <property type="molecule type" value="Genomic_DNA"/>
</dbReference>
<evidence type="ECO:0000259" key="1">
    <source>
        <dbReference type="Pfam" id="PF24626"/>
    </source>
</evidence>
<reference evidence="2" key="1">
    <citation type="submission" date="2020-07" db="EMBL/GenBank/DDBJ databases">
        <authorList>
            <person name="Lin J."/>
        </authorList>
    </citation>
    <scope>NUCLEOTIDE SEQUENCE</scope>
</reference>
<gene>
    <name evidence="2" type="ORF">CB5_LOCUS10691</name>
</gene>
<name>A0A6V7P9E7_ANACO</name>
<dbReference type="PANTHER" id="PTHR46148:SF60">
    <property type="entry name" value="CHROMO DOMAIN-CONTAINING PROTEIN"/>
    <property type="match status" value="1"/>
</dbReference>
<accession>A0A6V7P9E7</accession>
<feature type="domain" description="Tf2-1-like SH3-like" evidence="1">
    <location>
        <begin position="8"/>
        <end position="56"/>
    </location>
</feature>
<dbReference type="AlphaFoldDB" id="A0A6V7P9E7"/>
<dbReference type="Pfam" id="PF24626">
    <property type="entry name" value="SH3_Tf2-1"/>
    <property type="match status" value="1"/>
</dbReference>
<proteinExistence type="predicted"/>
<sequence>MRGVKRFVVRKKLSPRYIGPYEVFERIGAVAYQLALPPKLARIHNVFHVSNLRKYVHDPDHILLFEPLELQEDMTYEEFPVSIIAREVRKLRNREIPYVKVQ</sequence>
<organism evidence="2">
    <name type="scientific">Ananas comosus var. bracteatus</name>
    <name type="common">red pineapple</name>
    <dbReference type="NCBI Taxonomy" id="296719"/>
    <lineage>
        <taxon>Eukaryota</taxon>
        <taxon>Viridiplantae</taxon>
        <taxon>Streptophyta</taxon>
        <taxon>Embryophyta</taxon>
        <taxon>Tracheophyta</taxon>
        <taxon>Spermatophyta</taxon>
        <taxon>Magnoliopsida</taxon>
        <taxon>Liliopsida</taxon>
        <taxon>Poales</taxon>
        <taxon>Bromeliaceae</taxon>
        <taxon>Bromelioideae</taxon>
        <taxon>Ananas</taxon>
    </lineage>
</organism>